<proteinExistence type="predicted"/>
<evidence type="ECO:0000313" key="1">
    <source>
        <dbReference type="EMBL" id="ASN68318.1"/>
    </source>
</evidence>
<reference evidence="1" key="1">
    <citation type="submission" date="2017-06" db="EMBL/GenBank/DDBJ databases">
        <title>Novel phages from South African skin metaviromes.</title>
        <authorList>
            <person name="van Zyl L.J."/>
            <person name="Abrahams Y."/>
            <person name="Stander E.A."/>
            <person name="Kirby B.M."/>
            <person name="Clavaud C."/>
            <person name="Farcet C."/>
            <person name="Breton L."/>
            <person name="Trindade M.I."/>
        </authorList>
    </citation>
    <scope>NUCLEOTIDE SEQUENCE</scope>
</reference>
<organism evidence="1">
    <name type="scientific">uncultured Caudovirales phage</name>
    <dbReference type="NCBI Taxonomy" id="2100421"/>
    <lineage>
        <taxon>Viruses</taxon>
        <taxon>Duplodnaviria</taxon>
        <taxon>Heunggongvirae</taxon>
        <taxon>Uroviricota</taxon>
        <taxon>Caudoviricetes</taxon>
        <taxon>Peduoviridae</taxon>
        <taxon>Maltschvirus</taxon>
        <taxon>Maltschvirus maltsch</taxon>
    </lineage>
</organism>
<protein>
    <submittedName>
        <fullName evidence="1">Uncharacterized protein</fullName>
    </submittedName>
</protein>
<accession>A0A2H4J7M8</accession>
<dbReference type="EMBL" id="MF417875">
    <property type="protein sequence ID" value="ASN68318.1"/>
    <property type="molecule type" value="Genomic_DNA"/>
</dbReference>
<sequence length="133" mass="14806">MKVFGFYESRKIRKLKNEFDIAEQTATKILLNDEMTKKTIIALGSLLFIQRQVVLAEGVTTGLDNLGFKVLSVIQGIGYWVCIVMCIKEIIQTVLQGGKTKDIGGIIIKYLVVFGSLYFVPTLFKEVPATING</sequence>
<gene>
    <name evidence="1" type="ORF">10S11_56</name>
</gene>
<name>A0A2H4J7M8_9CAUD</name>